<name>A0A9P8HD35_9HYPO</name>
<reference evidence="1 2" key="1">
    <citation type="submission" date="2021-08" db="EMBL/GenBank/DDBJ databases">
        <title>The highly contiguous genome resource for Trichoderma semiorbis FJ059, a fungal antagonistic to plant pathogens.</title>
        <authorList>
            <person name="Liu T."/>
        </authorList>
    </citation>
    <scope>NUCLEOTIDE SEQUENCE [LARGE SCALE GENOMIC DNA]</scope>
    <source>
        <strain evidence="1 2">FJ059</strain>
    </source>
</reference>
<gene>
    <name evidence="1" type="ORF">TsFJ059_006641</name>
</gene>
<evidence type="ECO:0000313" key="2">
    <source>
        <dbReference type="Proteomes" id="UP000826573"/>
    </source>
</evidence>
<evidence type="ECO:0000313" key="1">
    <source>
        <dbReference type="EMBL" id="KAH0522854.1"/>
    </source>
</evidence>
<dbReference type="AlphaFoldDB" id="A0A9P8HD35"/>
<comment type="caution">
    <text evidence="1">The sequence shown here is derived from an EMBL/GenBank/DDBJ whole genome shotgun (WGS) entry which is preliminary data.</text>
</comment>
<dbReference type="EMBL" id="JAIMJC010000007">
    <property type="protein sequence ID" value="KAH0522854.1"/>
    <property type="molecule type" value="Genomic_DNA"/>
</dbReference>
<sequence>MRSSIRSTFIRAQANGLLQMISRLPLQDPIITALFYNTYIRLASFRYHHSLFPVNVAPGLLNRHSLDQHQHVTILRVPA</sequence>
<dbReference type="Proteomes" id="UP000826573">
    <property type="component" value="Unassembled WGS sequence"/>
</dbReference>
<accession>A0A9P8HD35</accession>
<organism evidence="1 2">
    <name type="scientific">Trichoderma semiorbis</name>
    <dbReference type="NCBI Taxonomy" id="1491008"/>
    <lineage>
        <taxon>Eukaryota</taxon>
        <taxon>Fungi</taxon>
        <taxon>Dikarya</taxon>
        <taxon>Ascomycota</taxon>
        <taxon>Pezizomycotina</taxon>
        <taxon>Sordariomycetes</taxon>
        <taxon>Hypocreomycetidae</taxon>
        <taxon>Hypocreales</taxon>
        <taxon>Hypocreaceae</taxon>
        <taxon>Trichoderma</taxon>
    </lineage>
</organism>
<keyword evidence="2" id="KW-1185">Reference proteome</keyword>
<protein>
    <submittedName>
        <fullName evidence="1">Uncharacterized protein</fullName>
    </submittedName>
</protein>
<proteinExistence type="predicted"/>